<dbReference type="SUPFAM" id="SSF48452">
    <property type="entry name" value="TPR-like"/>
    <property type="match status" value="1"/>
</dbReference>
<keyword evidence="3" id="KW-0677">Repeat</keyword>
<evidence type="ECO:0000313" key="6">
    <source>
        <dbReference type="EMBL" id="KOF82036.1"/>
    </source>
</evidence>
<protein>
    <recommendedName>
        <fullName evidence="5">AIP/AIPL N-terminal FKBP-type PPIase domain-containing protein</fullName>
    </recommendedName>
</protein>
<dbReference type="Pfam" id="PF23322">
    <property type="entry name" value="PPIase_AIP"/>
    <property type="match status" value="1"/>
</dbReference>
<dbReference type="Gene3D" id="1.25.40.10">
    <property type="entry name" value="Tetratricopeptide repeat domain"/>
    <property type="match status" value="1"/>
</dbReference>
<dbReference type="InterPro" id="IPR056277">
    <property type="entry name" value="PPIase_AIP"/>
</dbReference>
<evidence type="ECO:0000259" key="5">
    <source>
        <dbReference type="Pfam" id="PF23322"/>
    </source>
</evidence>
<dbReference type="InterPro" id="IPR011990">
    <property type="entry name" value="TPR-like_helical_dom_sf"/>
</dbReference>
<name>A0A0L8GYA6_OCTBM</name>
<keyword evidence="4" id="KW-0802">TPR repeat</keyword>
<evidence type="ECO:0000256" key="1">
    <source>
        <dbReference type="ARBA" id="ARBA00004496"/>
    </source>
</evidence>
<sequence>MKRELSPLVVSTMADIFRTLAEEGIQKRILYAGQGEIPDYADGKGWKLTFHYVTKMCDEDSTVLDDSRKMGKPMELLLGKKFKFDVWEKCIRSMKLNEVAEFLVNTDKVDTYPLVAKSLRDIANPEKKEHAHTKKDAKGHCCGMMSMTKQSLGYPDLDKLMAKPEPLLFTLELTKIEVPGGYKQEAWELNESEKLAAVPKLREEGNELYRDKKFKEANEKYAEALGMLEELMLIEKPGDEAWQKLNTMQIPLLLNFCQCKLMSEDYYTVITHCNTVLKYDPDNVKALFRRGKAHIGSWNPEAAKKDLERVIELDSSLTKGVRKELKHLEQLQRAKDNEDREKLRGKIF</sequence>
<feature type="domain" description="AIP/AIPL N-terminal FKBP-type PPIase" evidence="5">
    <location>
        <begin position="41"/>
        <end position="175"/>
    </location>
</feature>
<reference evidence="6" key="1">
    <citation type="submission" date="2015-07" db="EMBL/GenBank/DDBJ databases">
        <title>MeaNS - Measles Nucleotide Surveillance Program.</title>
        <authorList>
            <person name="Tran T."/>
            <person name="Druce J."/>
        </authorList>
    </citation>
    <scope>NUCLEOTIDE SEQUENCE</scope>
    <source>
        <strain evidence="6">UCB-OBI-ISO-001</strain>
        <tissue evidence="6">Gonad</tissue>
    </source>
</reference>
<evidence type="ECO:0000256" key="2">
    <source>
        <dbReference type="ARBA" id="ARBA00022490"/>
    </source>
</evidence>
<dbReference type="GO" id="GO:0003755">
    <property type="term" value="F:peptidyl-prolyl cis-trans isomerase activity"/>
    <property type="evidence" value="ECO:0007669"/>
    <property type="project" value="InterPro"/>
</dbReference>
<dbReference type="OMA" id="SHCCGMM"/>
<dbReference type="PANTHER" id="PTHR11242:SF0">
    <property type="entry name" value="TPR_REGION DOMAIN-CONTAINING PROTEIN"/>
    <property type="match status" value="1"/>
</dbReference>
<dbReference type="Gene3D" id="3.10.50.40">
    <property type="match status" value="1"/>
</dbReference>
<dbReference type="OrthoDB" id="5829758at2759"/>
<dbReference type="KEGG" id="obi:106873940"/>
<dbReference type="InterPro" id="IPR046357">
    <property type="entry name" value="PPIase_dom_sf"/>
</dbReference>
<dbReference type="InterPro" id="IPR039663">
    <property type="entry name" value="AIP/AIPL1/TTC9"/>
</dbReference>
<evidence type="ECO:0000256" key="3">
    <source>
        <dbReference type="ARBA" id="ARBA00022737"/>
    </source>
</evidence>
<dbReference type="STRING" id="37653.A0A0L8GYA6"/>
<dbReference type="AlphaFoldDB" id="A0A0L8GYA6"/>
<dbReference type="SUPFAM" id="SSF54534">
    <property type="entry name" value="FKBP-like"/>
    <property type="match status" value="1"/>
</dbReference>
<comment type="subcellular location">
    <subcellularLocation>
        <location evidence="1">Cytoplasm</location>
    </subcellularLocation>
</comment>
<keyword evidence="2" id="KW-0963">Cytoplasm</keyword>
<gene>
    <name evidence="6" type="ORF">OCBIM_22025796mg</name>
</gene>
<accession>A0A0L8GYA6</accession>
<evidence type="ECO:0000256" key="4">
    <source>
        <dbReference type="ARBA" id="ARBA00022803"/>
    </source>
</evidence>
<dbReference type="PANTHER" id="PTHR11242">
    <property type="entry name" value="ARYL HYDROCARBON RECEPTOR INTERACTING PROTEIN RELATED"/>
    <property type="match status" value="1"/>
</dbReference>
<dbReference type="EMBL" id="KQ419905">
    <property type="protein sequence ID" value="KOF82036.1"/>
    <property type="molecule type" value="Genomic_DNA"/>
</dbReference>
<organism evidence="6">
    <name type="scientific">Octopus bimaculoides</name>
    <name type="common">California two-spotted octopus</name>
    <dbReference type="NCBI Taxonomy" id="37653"/>
    <lineage>
        <taxon>Eukaryota</taxon>
        <taxon>Metazoa</taxon>
        <taxon>Spiralia</taxon>
        <taxon>Lophotrochozoa</taxon>
        <taxon>Mollusca</taxon>
        <taxon>Cephalopoda</taxon>
        <taxon>Coleoidea</taxon>
        <taxon>Octopodiformes</taxon>
        <taxon>Octopoda</taxon>
        <taxon>Incirrata</taxon>
        <taxon>Octopodidae</taxon>
        <taxon>Octopus</taxon>
    </lineage>
</organism>
<proteinExistence type="predicted"/>
<dbReference type="FunFam" id="1.25.40.10:FF:000052">
    <property type="entry name" value="Aryl-hydrocarbon-interacting protein-like 1"/>
    <property type="match status" value="1"/>
</dbReference>
<dbReference type="GO" id="GO:0005737">
    <property type="term" value="C:cytoplasm"/>
    <property type="evidence" value="ECO:0007669"/>
    <property type="project" value="UniProtKB-SubCell"/>
</dbReference>